<evidence type="ECO:0000313" key="2">
    <source>
        <dbReference type="Proteomes" id="UP001208656"/>
    </source>
</evidence>
<evidence type="ECO:0000313" key="1">
    <source>
        <dbReference type="EMBL" id="MCU9594909.1"/>
    </source>
</evidence>
<dbReference type="PANTHER" id="PTHR36849:SF1">
    <property type="entry name" value="CYTOPLASMIC PROTEIN"/>
    <property type="match status" value="1"/>
</dbReference>
<dbReference type="EMBL" id="JAOUSE010000033">
    <property type="protein sequence ID" value="MCU9594909.1"/>
    <property type="molecule type" value="Genomic_DNA"/>
</dbReference>
<comment type="caution">
    <text evidence="1">The sequence shown here is derived from an EMBL/GenBank/DDBJ whole genome shotgun (WGS) entry which is preliminary data.</text>
</comment>
<gene>
    <name evidence="1" type="ORF">OEV82_10715</name>
</gene>
<sequence length="125" mass="15056">MSQITIRRIYHELKPSETNQVRILVDRLWPRGVKKEEANIDYWFKEVAPSHELRKWFGHKTERFETFRIKYLEELQTDATKRKIVQKIAQIAKKDKVVLLYGAKDEKYNNATVLLEELERLLKDL</sequence>
<name>A0ABT2WGT1_9BACI</name>
<dbReference type="Proteomes" id="UP001208656">
    <property type="component" value="Unassembled WGS sequence"/>
</dbReference>
<keyword evidence="2" id="KW-1185">Reference proteome</keyword>
<organism evidence="1 2">
    <name type="scientific">Pallidibacillus thermolactis</name>
    <dbReference type="NCBI Taxonomy" id="251051"/>
    <lineage>
        <taxon>Bacteria</taxon>
        <taxon>Bacillati</taxon>
        <taxon>Bacillota</taxon>
        <taxon>Bacilli</taxon>
        <taxon>Bacillales</taxon>
        <taxon>Bacillaceae</taxon>
        <taxon>Pallidibacillus</taxon>
    </lineage>
</organism>
<dbReference type="Pfam" id="PF22752">
    <property type="entry name" value="DUF488-N3i"/>
    <property type="match status" value="1"/>
</dbReference>
<dbReference type="PANTHER" id="PTHR36849">
    <property type="entry name" value="CYTOPLASMIC PROTEIN-RELATED"/>
    <property type="match status" value="1"/>
</dbReference>
<reference evidence="1 2" key="1">
    <citation type="submission" date="2022-10" db="EMBL/GenBank/DDBJ databases">
        <title>Description of Fervidibacillus gen. nov. in the family Fervidibacillaceae fam. nov. with two species, Fervidibacillus albus sp. nov., and Fervidibacillus halotolerans sp. nov., isolated from tidal flat sediments.</title>
        <authorList>
            <person name="Kwon K.K."/>
            <person name="Yang S.-H."/>
        </authorList>
    </citation>
    <scope>NUCLEOTIDE SEQUENCE [LARGE SCALE GENOMIC DNA]</scope>
    <source>
        <strain evidence="1 2">DSM 23332</strain>
    </source>
</reference>
<proteinExistence type="predicted"/>
<accession>A0ABT2WGT1</accession>
<protein>
    <submittedName>
        <fullName evidence="1">DUF488 family protein</fullName>
    </submittedName>
</protein>
<dbReference type="InterPro" id="IPR052552">
    <property type="entry name" value="YeaO-like"/>
</dbReference>
<dbReference type="RefSeq" id="WP_173662429.1">
    <property type="nucleotide sequence ID" value="NZ_JAOUSE010000033.1"/>
</dbReference>